<gene>
    <name evidence="1" type="primary">ORF53224</name>
</gene>
<dbReference type="EMBL" id="HACG01018021">
    <property type="protein sequence ID" value="CEK64886.1"/>
    <property type="molecule type" value="Transcribed_RNA"/>
</dbReference>
<feature type="non-terminal residue" evidence="1">
    <location>
        <position position="124"/>
    </location>
</feature>
<dbReference type="InterPro" id="IPR035915">
    <property type="entry name" value="Plakin_repeat_sf"/>
</dbReference>
<name>A0A0B6ZAB4_9EUPU</name>
<dbReference type="AlphaFoldDB" id="A0A0B6ZAB4"/>
<protein>
    <submittedName>
        <fullName evidence="1">Uncharacterized protein</fullName>
    </submittedName>
</protein>
<organism evidence="1">
    <name type="scientific">Arion vulgaris</name>
    <dbReference type="NCBI Taxonomy" id="1028688"/>
    <lineage>
        <taxon>Eukaryota</taxon>
        <taxon>Metazoa</taxon>
        <taxon>Spiralia</taxon>
        <taxon>Lophotrochozoa</taxon>
        <taxon>Mollusca</taxon>
        <taxon>Gastropoda</taxon>
        <taxon>Heterobranchia</taxon>
        <taxon>Euthyneura</taxon>
        <taxon>Panpulmonata</taxon>
        <taxon>Eupulmonata</taxon>
        <taxon>Stylommatophora</taxon>
        <taxon>Helicina</taxon>
        <taxon>Arionoidea</taxon>
        <taxon>Arionidae</taxon>
        <taxon>Arion</taxon>
    </lineage>
</organism>
<feature type="non-terminal residue" evidence="1">
    <location>
        <position position="1"/>
    </location>
</feature>
<evidence type="ECO:0000313" key="1">
    <source>
        <dbReference type="EMBL" id="CEK64886.1"/>
    </source>
</evidence>
<dbReference type="Gene3D" id="3.90.1290.10">
    <property type="entry name" value="Plakin repeat"/>
    <property type="match status" value="1"/>
</dbReference>
<proteinExistence type="predicted"/>
<sequence length="124" mass="13522">VRDTSTGRNLSMPEAVRQGIVDDTGRYFKDIEHGQVISLSDAIQQGLVSVKTLESHMDSEEMHQKSQESVITQSTSFKIHSVVDPAIDREIPVSHAVEKGILDVSSGTLNNTRTGESIFLGDAL</sequence>
<reference evidence="1" key="1">
    <citation type="submission" date="2014-12" db="EMBL/GenBank/DDBJ databases">
        <title>Insight into the proteome of Arion vulgaris.</title>
        <authorList>
            <person name="Aradska J."/>
            <person name="Bulat T."/>
            <person name="Smidak R."/>
            <person name="Sarate P."/>
            <person name="Gangsoo J."/>
            <person name="Sialana F."/>
            <person name="Bilban M."/>
            <person name="Lubec G."/>
        </authorList>
    </citation>
    <scope>NUCLEOTIDE SEQUENCE</scope>
    <source>
        <tissue evidence="1">Skin</tissue>
    </source>
</reference>
<accession>A0A0B6ZAB4</accession>
<dbReference type="SUPFAM" id="SSF75399">
    <property type="entry name" value="Plakin repeat"/>
    <property type="match status" value="1"/>
</dbReference>